<organism evidence="2 3">
    <name type="scientific">Apiospora kogelbergensis</name>
    <dbReference type="NCBI Taxonomy" id="1337665"/>
    <lineage>
        <taxon>Eukaryota</taxon>
        <taxon>Fungi</taxon>
        <taxon>Dikarya</taxon>
        <taxon>Ascomycota</taxon>
        <taxon>Pezizomycotina</taxon>
        <taxon>Sordariomycetes</taxon>
        <taxon>Xylariomycetidae</taxon>
        <taxon>Amphisphaeriales</taxon>
        <taxon>Apiosporaceae</taxon>
        <taxon>Apiospora</taxon>
    </lineage>
</organism>
<reference evidence="2 3" key="1">
    <citation type="submission" date="2023-01" db="EMBL/GenBank/DDBJ databases">
        <title>Analysis of 21 Apiospora genomes using comparative genomics revels a genus with tremendous synthesis potential of carbohydrate active enzymes and secondary metabolites.</title>
        <authorList>
            <person name="Sorensen T."/>
        </authorList>
    </citation>
    <scope>NUCLEOTIDE SEQUENCE [LARGE SCALE GENOMIC DNA]</scope>
    <source>
        <strain evidence="2 3">CBS 117206</strain>
    </source>
</reference>
<name>A0AAW0Q6J8_9PEZI</name>
<evidence type="ECO:0000313" key="3">
    <source>
        <dbReference type="Proteomes" id="UP001392437"/>
    </source>
</evidence>
<feature type="chain" id="PRO_5043329040" evidence="1">
    <location>
        <begin position="26"/>
        <end position="131"/>
    </location>
</feature>
<evidence type="ECO:0000256" key="1">
    <source>
        <dbReference type="SAM" id="SignalP"/>
    </source>
</evidence>
<sequence length="131" mass="14457">MKTPFRLVGVCLLALLVAEYGHAFAAPTTDKHYYPKDNLPDYAPEPCICSKGTPGLKEKCEGHEIYGFVANLRWETNPGEWICRCDDQDDHTVSVAIPKGVVRGDRRPSSNTHNGMPSLRVNLVTLQSGSD</sequence>
<keyword evidence="1" id="KW-0732">Signal</keyword>
<accession>A0AAW0Q6J8</accession>
<comment type="caution">
    <text evidence="2">The sequence shown here is derived from an EMBL/GenBank/DDBJ whole genome shotgun (WGS) entry which is preliminary data.</text>
</comment>
<proteinExistence type="predicted"/>
<dbReference type="AlphaFoldDB" id="A0AAW0Q6J8"/>
<gene>
    <name evidence="2" type="ORF">PG999_014263</name>
</gene>
<feature type="signal peptide" evidence="1">
    <location>
        <begin position="1"/>
        <end position="25"/>
    </location>
</feature>
<dbReference type="EMBL" id="JAQQWP010000011">
    <property type="protein sequence ID" value="KAK8096241.1"/>
    <property type="molecule type" value="Genomic_DNA"/>
</dbReference>
<evidence type="ECO:0000313" key="2">
    <source>
        <dbReference type="EMBL" id="KAK8096241.1"/>
    </source>
</evidence>
<dbReference type="Proteomes" id="UP001392437">
    <property type="component" value="Unassembled WGS sequence"/>
</dbReference>
<protein>
    <submittedName>
        <fullName evidence="2">Uncharacterized protein</fullName>
    </submittedName>
</protein>
<keyword evidence="3" id="KW-1185">Reference proteome</keyword>